<feature type="transmembrane region" description="Helical" evidence="6">
    <location>
        <begin position="104"/>
        <end position="123"/>
    </location>
</feature>
<comment type="similarity">
    <text evidence="2">Belongs to the LIMR family.</text>
</comment>
<feature type="transmembrane region" description="Helical" evidence="6">
    <location>
        <begin position="489"/>
        <end position="506"/>
    </location>
</feature>
<keyword evidence="8" id="KW-1185">Reference proteome</keyword>
<dbReference type="InterPro" id="IPR051584">
    <property type="entry name" value="GPCR-associated_LMBR1"/>
</dbReference>
<dbReference type="Pfam" id="PF02466">
    <property type="entry name" value="Tim17"/>
    <property type="match status" value="1"/>
</dbReference>
<dbReference type="STRING" id="27835.A0A0N4YD02"/>
<feature type="transmembrane region" description="Helical" evidence="6">
    <location>
        <begin position="342"/>
        <end position="368"/>
    </location>
</feature>
<evidence type="ECO:0000256" key="3">
    <source>
        <dbReference type="ARBA" id="ARBA00022692"/>
    </source>
</evidence>
<evidence type="ECO:0000256" key="2">
    <source>
        <dbReference type="ARBA" id="ARBA00010487"/>
    </source>
</evidence>
<protein>
    <submittedName>
        <fullName evidence="9">LMBR1 domain-containing protein 2</fullName>
    </submittedName>
</protein>
<dbReference type="WBParaSite" id="NBR_0001446901-mRNA-1">
    <property type="protein sequence ID" value="NBR_0001446901-mRNA-1"/>
    <property type="gene ID" value="NBR_0001446901"/>
</dbReference>
<reference evidence="9" key="1">
    <citation type="submission" date="2017-02" db="UniProtKB">
        <authorList>
            <consortium name="WormBaseParasite"/>
        </authorList>
    </citation>
    <scope>IDENTIFICATION</scope>
</reference>
<dbReference type="OMA" id="YAMGEME"/>
<organism evidence="9">
    <name type="scientific">Nippostrongylus brasiliensis</name>
    <name type="common">Rat hookworm</name>
    <dbReference type="NCBI Taxonomy" id="27835"/>
    <lineage>
        <taxon>Eukaryota</taxon>
        <taxon>Metazoa</taxon>
        <taxon>Ecdysozoa</taxon>
        <taxon>Nematoda</taxon>
        <taxon>Chromadorea</taxon>
        <taxon>Rhabditida</taxon>
        <taxon>Rhabditina</taxon>
        <taxon>Rhabditomorpha</taxon>
        <taxon>Strongyloidea</taxon>
        <taxon>Heligmosomidae</taxon>
        <taxon>Nippostrongylus</taxon>
    </lineage>
</organism>
<accession>A0A0N4YD02</accession>
<evidence type="ECO:0000313" key="9">
    <source>
        <dbReference type="WBParaSite" id="NBR_0001446901-mRNA-1"/>
    </source>
</evidence>
<feature type="transmembrane region" description="Helical" evidence="6">
    <location>
        <begin position="432"/>
        <end position="456"/>
    </location>
</feature>
<sequence>MASGPLIAELVAVFVLTALLLNKTFYNRCEVEHARQLNVSGTEPPLCEMPGGYVPDAVLLYLWRIVYWTAQFSTWLILPFMQSYVNAGDFTATGKMRAALFNNAVYYGLYMLVFALLLVYAIIKGVVINTEHLKVILVSASNTWGLFLLVVLLGHGFVELPRTLWNMGNRDYRLNKTYFNIDKMSSDKNEAEECVKEAYRETRAVLNVLKNERGAREKAQIIISKFPEEVNSLVDVLVLLYDPYLTCRSLMSYSLLETLWNSAVSVLPIYILSLISEALFLENLAQAEVSGRMELDTCSFLPEKLRYFWLVDGLRVVRGLFRAYFWYTIHEFGSRLCPCESAFVQILSVLLTFMTVLILISECTFFIVNPTLTPAGIIVDYAAKRFHYKYTQIVAMAIICYLCSCAYFTVFRLKIYKYYHLDPNRHTDGNSLLFSAILLCRLTPPICLNFLGMIHLDSHVTMAKDFGVETQFTKLMGHLDVLPILSKGINIYLPMCILIFCAVTYYRQGTQKILKILQNPKSFPKNAPCDRSFSIKRQLFVIIAFGLKQLGTYLLHSLGFDQFIASDEFTQDMVTAGRALVQLERSSHRRQKERSKREEQWTGRLEQERLERLFGNPFLPPKPKREPEKEFVYTPSAYVQMIDQMIGTRSRPWNPERTPIVPKQMLSLPAMTREELFLSRAMENCAVKSVISGVLGFGVGVAFGLFTASVDPSLSMVGGDLTKQLTLKETWKEMSSRMKSYGKNFGSIGFMFSGTECLLETVRAKSDWRNGTYSGGTECLLETVRAKSDWRNGTYSGAIVGGILGLRAGIKPALWGAAGFAAFSTLIDHWMRG</sequence>
<feature type="transmembrane region" description="Helical" evidence="6">
    <location>
        <begin position="259"/>
        <end position="281"/>
    </location>
</feature>
<feature type="transmembrane region" description="Helical" evidence="6">
    <location>
        <begin position="685"/>
        <end position="706"/>
    </location>
</feature>
<evidence type="ECO:0000256" key="4">
    <source>
        <dbReference type="ARBA" id="ARBA00022989"/>
    </source>
</evidence>
<evidence type="ECO:0000313" key="7">
    <source>
        <dbReference type="EMBL" id="VDL78059.1"/>
    </source>
</evidence>
<feature type="transmembrane region" description="Helical" evidence="6">
    <location>
        <begin position="6"/>
        <end position="26"/>
    </location>
</feature>
<dbReference type="InterPro" id="IPR006876">
    <property type="entry name" value="LMBR1-like_membr_prot"/>
</dbReference>
<proteinExistence type="inferred from homology"/>
<dbReference type="Proteomes" id="UP000271162">
    <property type="component" value="Unassembled WGS sequence"/>
</dbReference>
<name>A0A0N4YD02_NIPBR</name>
<evidence type="ECO:0000313" key="8">
    <source>
        <dbReference type="Proteomes" id="UP000271162"/>
    </source>
</evidence>
<gene>
    <name evidence="7" type="ORF">NBR_LOCUS14470</name>
</gene>
<keyword evidence="4 6" id="KW-1133">Transmembrane helix</keyword>
<keyword evidence="5 6" id="KW-0472">Membrane</keyword>
<dbReference type="GO" id="GO:0016020">
    <property type="term" value="C:membrane"/>
    <property type="evidence" value="ECO:0007669"/>
    <property type="project" value="UniProtKB-SubCell"/>
</dbReference>
<keyword evidence="3 6" id="KW-0812">Transmembrane</keyword>
<feature type="transmembrane region" description="Helical" evidence="6">
    <location>
        <begin position="135"/>
        <end position="158"/>
    </location>
</feature>
<feature type="transmembrane region" description="Helical" evidence="6">
    <location>
        <begin position="65"/>
        <end position="84"/>
    </location>
</feature>
<dbReference type="AlphaFoldDB" id="A0A0N4YD02"/>
<comment type="subcellular location">
    <subcellularLocation>
        <location evidence="1">Membrane</location>
        <topology evidence="1">Multi-pass membrane protein</topology>
    </subcellularLocation>
</comment>
<evidence type="ECO:0000256" key="5">
    <source>
        <dbReference type="ARBA" id="ARBA00023136"/>
    </source>
</evidence>
<dbReference type="EMBL" id="UYSL01021376">
    <property type="protein sequence ID" value="VDL78059.1"/>
    <property type="molecule type" value="Genomic_DNA"/>
</dbReference>
<evidence type="ECO:0000256" key="1">
    <source>
        <dbReference type="ARBA" id="ARBA00004141"/>
    </source>
</evidence>
<reference evidence="7 8" key="2">
    <citation type="submission" date="2018-11" db="EMBL/GenBank/DDBJ databases">
        <authorList>
            <consortium name="Pathogen Informatics"/>
        </authorList>
    </citation>
    <scope>NUCLEOTIDE SEQUENCE [LARGE SCALE GENOMIC DNA]</scope>
</reference>
<dbReference type="PANTHER" id="PTHR21355">
    <property type="entry name" value="G-PROTEIN COUPLED RECEPTOR-ASSOCIATED PROTEIN LMBRD2"/>
    <property type="match status" value="1"/>
</dbReference>
<dbReference type="PANTHER" id="PTHR21355:SF0">
    <property type="entry name" value="G-PROTEIN COUPLED RECEPTOR-ASSOCIATED PROTEIN LMBRD2"/>
    <property type="match status" value="1"/>
</dbReference>
<evidence type="ECO:0000256" key="6">
    <source>
        <dbReference type="SAM" id="Phobius"/>
    </source>
</evidence>
<feature type="transmembrane region" description="Helical" evidence="6">
    <location>
        <begin position="388"/>
        <end position="411"/>
    </location>
</feature>
<dbReference type="Pfam" id="PF04791">
    <property type="entry name" value="LMBR1"/>
    <property type="match status" value="1"/>
</dbReference>